<evidence type="ECO:0000256" key="13">
    <source>
        <dbReference type="ARBA" id="ARBA00047283"/>
    </source>
</evidence>
<dbReference type="PROSITE" id="PS01153">
    <property type="entry name" value="NOL1_NOP2_SUN"/>
    <property type="match status" value="1"/>
</dbReference>
<evidence type="ECO:0000256" key="3">
    <source>
        <dbReference type="ARBA" id="ARBA00007494"/>
    </source>
</evidence>
<dbReference type="EMBL" id="DXES01000125">
    <property type="protein sequence ID" value="HIX65761.1"/>
    <property type="molecule type" value="Genomic_DNA"/>
</dbReference>
<dbReference type="Pfam" id="PF01189">
    <property type="entry name" value="Methyltr_RsmB-F"/>
    <property type="match status" value="1"/>
</dbReference>
<reference evidence="16" key="2">
    <citation type="submission" date="2021-04" db="EMBL/GenBank/DDBJ databases">
        <authorList>
            <person name="Gilroy R."/>
        </authorList>
    </citation>
    <scope>NUCLEOTIDE SEQUENCE</scope>
    <source>
        <strain evidence="16">CHK188-5543</strain>
    </source>
</reference>
<dbReference type="AlphaFoldDB" id="A0A9D1WRZ4"/>
<evidence type="ECO:0000256" key="4">
    <source>
        <dbReference type="ARBA" id="ARBA00012140"/>
    </source>
</evidence>
<keyword evidence="6" id="KW-0698">rRNA processing</keyword>
<feature type="domain" description="SAM-dependent MTase RsmB/NOP-type" evidence="15">
    <location>
        <begin position="170"/>
        <end position="428"/>
    </location>
</feature>
<dbReference type="InterPro" id="IPR054728">
    <property type="entry name" value="RsmB-like_ferredoxin"/>
</dbReference>
<dbReference type="Pfam" id="PF22458">
    <property type="entry name" value="RsmF-B_ferredox"/>
    <property type="match status" value="1"/>
</dbReference>
<protein>
    <recommendedName>
        <fullName evidence="4">16S rRNA (cytosine(967)-C(5))-methyltransferase</fullName>
        <ecNumber evidence="4">2.1.1.176</ecNumber>
    </recommendedName>
    <alternativeName>
        <fullName evidence="11">16S rRNA m5C967 methyltransferase</fullName>
    </alternativeName>
    <alternativeName>
        <fullName evidence="12">rRNA (cytosine-C(5)-)-methyltransferase RsmB</fullName>
    </alternativeName>
</protein>
<evidence type="ECO:0000256" key="6">
    <source>
        <dbReference type="ARBA" id="ARBA00022552"/>
    </source>
</evidence>
<comment type="catalytic activity">
    <reaction evidence="13">
        <text>cytidine(967) in 16S rRNA + S-adenosyl-L-methionine = 5-methylcytidine(967) in 16S rRNA + S-adenosyl-L-homocysteine + H(+)</text>
        <dbReference type="Rhea" id="RHEA:42748"/>
        <dbReference type="Rhea" id="RHEA-COMP:10219"/>
        <dbReference type="Rhea" id="RHEA-COMP:10220"/>
        <dbReference type="ChEBI" id="CHEBI:15378"/>
        <dbReference type="ChEBI" id="CHEBI:57856"/>
        <dbReference type="ChEBI" id="CHEBI:59789"/>
        <dbReference type="ChEBI" id="CHEBI:74483"/>
        <dbReference type="ChEBI" id="CHEBI:82748"/>
        <dbReference type="EC" id="2.1.1.176"/>
    </reaction>
</comment>
<keyword evidence="7 14" id="KW-0489">Methyltransferase</keyword>
<dbReference type="InterPro" id="IPR049560">
    <property type="entry name" value="MeTrfase_RsmB-F_NOP2_cat"/>
</dbReference>
<name>A0A9D1WRZ4_9FIRM</name>
<accession>A0A9D1WRZ4</accession>
<dbReference type="SUPFAM" id="SSF53335">
    <property type="entry name" value="S-adenosyl-L-methionine-dependent methyltransferases"/>
    <property type="match status" value="1"/>
</dbReference>
<gene>
    <name evidence="16" type="primary">rsmB</name>
    <name evidence="16" type="ORF">H9736_05870</name>
</gene>
<dbReference type="CDD" id="cd02440">
    <property type="entry name" value="AdoMet_MTases"/>
    <property type="match status" value="1"/>
</dbReference>
<keyword evidence="5" id="KW-0963">Cytoplasm</keyword>
<evidence type="ECO:0000259" key="15">
    <source>
        <dbReference type="PROSITE" id="PS51686"/>
    </source>
</evidence>
<dbReference type="InterPro" id="IPR004573">
    <property type="entry name" value="rRNA_ssu_MeTfrase_B"/>
</dbReference>
<evidence type="ECO:0000313" key="16">
    <source>
        <dbReference type="EMBL" id="HIX65761.1"/>
    </source>
</evidence>
<comment type="similarity">
    <text evidence="3 14">Belongs to the class I-like SAM-binding methyltransferase superfamily. RsmB/NOP family.</text>
</comment>
<dbReference type="PRINTS" id="PR02008">
    <property type="entry name" value="RCMTFAMILY"/>
</dbReference>
<dbReference type="InterPro" id="IPR018314">
    <property type="entry name" value="RsmB/NOL1/NOP2-like_CS"/>
</dbReference>
<feature type="binding site" evidence="14">
    <location>
        <position position="311"/>
    </location>
    <ligand>
        <name>S-adenosyl-L-methionine</name>
        <dbReference type="ChEBI" id="CHEBI:59789"/>
    </ligand>
</feature>
<dbReference type="Gene3D" id="3.40.50.150">
    <property type="entry name" value="Vaccinia Virus protein VP39"/>
    <property type="match status" value="1"/>
</dbReference>
<evidence type="ECO:0000256" key="12">
    <source>
        <dbReference type="ARBA" id="ARBA00031088"/>
    </source>
</evidence>
<evidence type="ECO:0000256" key="5">
    <source>
        <dbReference type="ARBA" id="ARBA00022490"/>
    </source>
</evidence>
<sequence length="428" mass="46244">MRQDARYTAAQALMRLEGQNAYSNLLLEGLVQKNRLDPRQAAFASALFYTALERLLTLDHILAAYSSKPLGQLSAPVLAALRLGVCQLRYLDGVDDYAAVSESVNLVRELGAGRAAGFVNGVLRTYLREGKPLPPAAGPLEEQLAVEYSCPAWLVGRWLAAYGQQATLRLLAGSLGRPPVYLRANTLRLDASALCQRLKAEGVDARPDPAVAGCLLVEGKIAVEALPSFREGLFHVQDRSSQLCVAALDPLPGQRVLDVCAAPGGKAFTAAQRMADRGELVARDLHDNRVRLIRAGARRLGLGCIRAQAGDAAAFDPSLGAFDRVLCDVPCSGFGVIRRKPEIKYKPPQAVAGLPEVQYKILETAANYLTAGGRLVYSTCTLLPEENERVVERFLAGRREFRLEEQHTHTGQEGGDGFFVAALAKKGD</sequence>
<feature type="binding site" evidence="14">
    <location>
        <position position="284"/>
    </location>
    <ligand>
        <name>S-adenosyl-L-methionine</name>
        <dbReference type="ChEBI" id="CHEBI:59789"/>
    </ligand>
</feature>
<evidence type="ECO:0000256" key="14">
    <source>
        <dbReference type="PROSITE-ProRule" id="PRU01023"/>
    </source>
</evidence>
<feature type="active site" description="Nucleophile" evidence="14">
    <location>
        <position position="380"/>
    </location>
</feature>
<evidence type="ECO:0000256" key="9">
    <source>
        <dbReference type="ARBA" id="ARBA00022691"/>
    </source>
</evidence>
<reference evidence="16" key="1">
    <citation type="journal article" date="2021" name="PeerJ">
        <title>Extensive microbial diversity within the chicken gut microbiome revealed by metagenomics and culture.</title>
        <authorList>
            <person name="Gilroy R."/>
            <person name="Ravi A."/>
            <person name="Getino M."/>
            <person name="Pursley I."/>
            <person name="Horton D.L."/>
            <person name="Alikhan N.F."/>
            <person name="Baker D."/>
            <person name="Gharbi K."/>
            <person name="Hall N."/>
            <person name="Watson M."/>
            <person name="Adriaenssens E.M."/>
            <person name="Foster-Nyarko E."/>
            <person name="Jarju S."/>
            <person name="Secka A."/>
            <person name="Antonio M."/>
            <person name="Oren A."/>
            <person name="Chaudhuri R.R."/>
            <person name="La Ragione R."/>
            <person name="Hildebrand F."/>
            <person name="Pallen M.J."/>
        </authorList>
    </citation>
    <scope>NUCLEOTIDE SEQUENCE</scope>
    <source>
        <strain evidence="16">CHK188-5543</strain>
    </source>
</reference>
<proteinExistence type="inferred from homology"/>
<feature type="binding site" evidence="14">
    <location>
        <position position="328"/>
    </location>
    <ligand>
        <name>S-adenosyl-L-methionine</name>
        <dbReference type="ChEBI" id="CHEBI:59789"/>
    </ligand>
</feature>
<dbReference type="InterPro" id="IPR001678">
    <property type="entry name" value="MeTrfase_RsmB-F_NOP2_dom"/>
</dbReference>
<dbReference type="Gene3D" id="3.30.70.1170">
    <property type="entry name" value="Sun protein, domain 3"/>
    <property type="match status" value="1"/>
</dbReference>
<dbReference type="EC" id="2.1.1.176" evidence="4"/>
<organism evidence="16 17">
    <name type="scientific">Candidatus Anaerotruncus excrementipullorum</name>
    <dbReference type="NCBI Taxonomy" id="2838465"/>
    <lineage>
        <taxon>Bacteria</taxon>
        <taxon>Bacillati</taxon>
        <taxon>Bacillota</taxon>
        <taxon>Clostridia</taxon>
        <taxon>Eubacteriales</taxon>
        <taxon>Oscillospiraceae</taxon>
        <taxon>Anaerotruncus</taxon>
    </lineage>
</organism>
<dbReference type="InterPro" id="IPR023267">
    <property type="entry name" value="RCMT"/>
</dbReference>
<evidence type="ECO:0000256" key="10">
    <source>
        <dbReference type="ARBA" id="ARBA00022884"/>
    </source>
</evidence>
<feature type="binding site" evidence="14">
    <location>
        <begin position="260"/>
        <end position="266"/>
    </location>
    <ligand>
        <name>S-adenosyl-L-methionine</name>
        <dbReference type="ChEBI" id="CHEBI:59789"/>
    </ligand>
</feature>
<keyword evidence="8 14" id="KW-0808">Transferase</keyword>
<keyword evidence="10 14" id="KW-0694">RNA-binding</keyword>
<evidence type="ECO:0000256" key="2">
    <source>
        <dbReference type="ARBA" id="ARBA00004496"/>
    </source>
</evidence>
<dbReference type="InterPro" id="IPR029063">
    <property type="entry name" value="SAM-dependent_MTases_sf"/>
</dbReference>
<evidence type="ECO:0000256" key="1">
    <source>
        <dbReference type="ARBA" id="ARBA00002724"/>
    </source>
</evidence>
<dbReference type="GO" id="GO:0003723">
    <property type="term" value="F:RNA binding"/>
    <property type="evidence" value="ECO:0007669"/>
    <property type="project" value="UniProtKB-UniRule"/>
</dbReference>
<dbReference type="SUPFAM" id="SSF48013">
    <property type="entry name" value="NusB-like"/>
    <property type="match status" value="1"/>
</dbReference>
<evidence type="ECO:0000313" key="17">
    <source>
        <dbReference type="Proteomes" id="UP000886800"/>
    </source>
</evidence>
<comment type="caution">
    <text evidence="16">The sequence shown here is derived from an EMBL/GenBank/DDBJ whole genome shotgun (WGS) entry which is preliminary data.</text>
</comment>
<dbReference type="GO" id="GO:0006355">
    <property type="term" value="P:regulation of DNA-templated transcription"/>
    <property type="evidence" value="ECO:0007669"/>
    <property type="project" value="InterPro"/>
</dbReference>
<dbReference type="NCBIfam" id="TIGR00563">
    <property type="entry name" value="rsmB"/>
    <property type="match status" value="1"/>
</dbReference>
<dbReference type="PROSITE" id="PS51686">
    <property type="entry name" value="SAM_MT_RSMB_NOP"/>
    <property type="match status" value="1"/>
</dbReference>
<dbReference type="InterPro" id="IPR006027">
    <property type="entry name" value="NusB_RsmB_TIM44"/>
</dbReference>
<dbReference type="GO" id="GO:0005737">
    <property type="term" value="C:cytoplasm"/>
    <property type="evidence" value="ECO:0007669"/>
    <property type="project" value="UniProtKB-SubCell"/>
</dbReference>
<comment type="function">
    <text evidence="1">Specifically methylates the cytosine at position 967 (m5C967) of 16S rRNA.</text>
</comment>
<dbReference type="Proteomes" id="UP000886800">
    <property type="component" value="Unassembled WGS sequence"/>
</dbReference>
<evidence type="ECO:0000256" key="7">
    <source>
        <dbReference type="ARBA" id="ARBA00022603"/>
    </source>
</evidence>
<dbReference type="PANTHER" id="PTHR22807">
    <property type="entry name" value="NOP2 YEAST -RELATED NOL1/NOP2/FMU SUN DOMAIN-CONTAINING"/>
    <property type="match status" value="1"/>
</dbReference>
<keyword evidence="9 14" id="KW-0949">S-adenosyl-L-methionine</keyword>
<comment type="subcellular location">
    <subcellularLocation>
        <location evidence="2">Cytoplasm</location>
    </subcellularLocation>
</comment>
<evidence type="ECO:0000256" key="11">
    <source>
        <dbReference type="ARBA" id="ARBA00030399"/>
    </source>
</evidence>
<dbReference type="GO" id="GO:0008649">
    <property type="term" value="F:rRNA methyltransferase activity"/>
    <property type="evidence" value="ECO:0007669"/>
    <property type="project" value="InterPro"/>
</dbReference>
<dbReference type="Pfam" id="PF01029">
    <property type="entry name" value="NusB"/>
    <property type="match status" value="1"/>
</dbReference>
<dbReference type="InterPro" id="IPR035926">
    <property type="entry name" value="NusB-like_sf"/>
</dbReference>
<dbReference type="PANTHER" id="PTHR22807:SF53">
    <property type="entry name" value="RIBOSOMAL RNA SMALL SUBUNIT METHYLTRANSFERASE B-RELATED"/>
    <property type="match status" value="1"/>
</dbReference>
<dbReference type="NCBIfam" id="NF011494">
    <property type="entry name" value="PRK14902.1"/>
    <property type="match status" value="1"/>
</dbReference>
<evidence type="ECO:0000256" key="8">
    <source>
        <dbReference type="ARBA" id="ARBA00022679"/>
    </source>
</evidence>
<dbReference type="Gene3D" id="1.10.940.10">
    <property type="entry name" value="NusB-like"/>
    <property type="match status" value="1"/>
</dbReference>